<dbReference type="InterPro" id="IPR029068">
    <property type="entry name" value="Glyas_Bleomycin-R_OHBP_Dase"/>
</dbReference>
<organism evidence="1 2">
    <name type="scientific">Arthrobacter jinronghuae</name>
    <dbReference type="NCBI Taxonomy" id="2964609"/>
    <lineage>
        <taxon>Bacteria</taxon>
        <taxon>Bacillati</taxon>
        <taxon>Actinomycetota</taxon>
        <taxon>Actinomycetes</taxon>
        <taxon>Micrococcales</taxon>
        <taxon>Micrococcaceae</taxon>
        <taxon>Arthrobacter</taxon>
    </lineage>
</organism>
<name>A0ABT1NLQ7_9MICC</name>
<dbReference type="EMBL" id="JANFLP010000001">
    <property type="protein sequence ID" value="MCQ1948646.1"/>
    <property type="molecule type" value="Genomic_DNA"/>
</dbReference>
<dbReference type="RefSeq" id="WP_255864572.1">
    <property type="nucleotide sequence ID" value="NZ_CP104263.1"/>
</dbReference>
<keyword evidence="1" id="KW-0456">Lyase</keyword>
<keyword evidence="2" id="KW-1185">Reference proteome</keyword>
<dbReference type="Proteomes" id="UP001206924">
    <property type="component" value="Unassembled WGS sequence"/>
</dbReference>
<proteinExistence type="predicted"/>
<evidence type="ECO:0000313" key="1">
    <source>
        <dbReference type="EMBL" id="MCQ1948646.1"/>
    </source>
</evidence>
<sequence>MERMIFPNLPVANLKTAESFYLGLGFTKNPQFSDERTTAIVVSDSIVVMLLQQDYYQEFLPKGDTPHLASAGKEVLNGISCDSRDEVDRFLAACTSGGGALYAPAEERMPGMYSGSATDPDGHVWEFMWMDPANVEPPERTFEVSSNATVQEQNSAL</sequence>
<dbReference type="SUPFAM" id="SSF54593">
    <property type="entry name" value="Glyoxalase/Bleomycin resistance protein/Dihydroxybiphenyl dioxygenase"/>
    <property type="match status" value="1"/>
</dbReference>
<evidence type="ECO:0000313" key="2">
    <source>
        <dbReference type="Proteomes" id="UP001206924"/>
    </source>
</evidence>
<dbReference type="Gene3D" id="3.10.180.10">
    <property type="entry name" value="2,3-Dihydroxybiphenyl 1,2-Dioxygenase, domain 1"/>
    <property type="match status" value="1"/>
</dbReference>
<dbReference type="GO" id="GO:0016829">
    <property type="term" value="F:lyase activity"/>
    <property type="evidence" value="ECO:0007669"/>
    <property type="project" value="UniProtKB-KW"/>
</dbReference>
<dbReference type="PANTHER" id="PTHR36503:SF2">
    <property type="entry name" value="BLR2408 PROTEIN"/>
    <property type="match status" value="1"/>
</dbReference>
<accession>A0ABT1NLQ7</accession>
<protein>
    <submittedName>
        <fullName evidence="1">Lactoylglutathione lyase</fullName>
    </submittedName>
</protein>
<comment type="caution">
    <text evidence="1">The sequence shown here is derived from an EMBL/GenBank/DDBJ whole genome shotgun (WGS) entry which is preliminary data.</text>
</comment>
<dbReference type="PANTHER" id="PTHR36503">
    <property type="entry name" value="BLR2520 PROTEIN"/>
    <property type="match status" value="1"/>
</dbReference>
<gene>
    <name evidence="1" type="ORF">NNX28_01725</name>
</gene>
<reference evidence="1 2" key="1">
    <citation type="submission" date="2022-07" db="EMBL/GenBank/DDBJ databases">
        <title>Novel species in genus Arthrobacter.</title>
        <authorList>
            <person name="Liu Y."/>
        </authorList>
    </citation>
    <scope>NUCLEOTIDE SEQUENCE [LARGE SCALE GENOMIC DNA]</scope>
    <source>
        <strain evidence="2">zg-Y859</strain>
    </source>
</reference>